<proteinExistence type="predicted"/>
<keyword evidence="1" id="KW-0479">Metal-binding</keyword>
<evidence type="ECO:0000313" key="7">
    <source>
        <dbReference type="EMBL" id="KAL0575479.1"/>
    </source>
</evidence>
<dbReference type="Gene3D" id="6.10.140.2220">
    <property type="match status" value="1"/>
</dbReference>
<evidence type="ECO:0000313" key="8">
    <source>
        <dbReference type="Proteomes" id="UP001465976"/>
    </source>
</evidence>
<dbReference type="Pfam" id="PF01753">
    <property type="entry name" value="zf-MYND"/>
    <property type="match status" value="1"/>
</dbReference>
<reference evidence="7 8" key="1">
    <citation type="submission" date="2024-02" db="EMBL/GenBank/DDBJ databases">
        <title>A draft genome for the cacao thread blight pathogen Marasmius crinis-equi.</title>
        <authorList>
            <person name="Cohen S.P."/>
            <person name="Baruah I.K."/>
            <person name="Amoako-Attah I."/>
            <person name="Bukari Y."/>
            <person name="Meinhardt L.W."/>
            <person name="Bailey B.A."/>
        </authorList>
    </citation>
    <scope>NUCLEOTIDE SEQUENCE [LARGE SCALE GENOMIC DNA]</scope>
    <source>
        <strain evidence="7 8">GH-76</strain>
    </source>
</reference>
<dbReference type="EMBL" id="JBAHYK010000300">
    <property type="protein sequence ID" value="KAL0575479.1"/>
    <property type="molecule type" value="Genomic_DNA"/>
</dbReference>
<evidence type="ECO:0000256" key="4">
    <source>
        <dbReference type="PROSITE-ProRule" id="PRU00134"/>
    </source>
</evidence>
<name>A0ABR3FJJ7_9AGAR</name>
<accession>A0ABR3FJJ7</accession>
<evidence type="ECO:0000256" key="1">
    <source>
        <dbReference type="ARBA" id="ARBA00022723"/>
    </source>
</evidence>
<keyword evidence="8" id="KW-1185">Reference proteome</keyword>
<dbReference type="PROSITE" id="PS50865">
    <property type="entry name" value="ZF_MYND_2"/>
    <property type="match status" value="1"/>
</dbReference>
<feature type="region of interest" description="Disordered" evidence="5">
    <location>
        <begin position="503"/>
        <end position="523"/>
    </location>
</feature>
<feature type="compositionally biased region" description="Low complexity" evidence="5">
    <location>
        <begin position="505"/>
        <end position="519"/>
    </location>
</feature>
<feature type="domain" description="MYND-type" evidence="6">
    <location>
        <begin position="412"/>
        <end position="458"/>
    </location>
</feature>
<comment type="caution">
    <text evidence="7">The sequence shown here is derived from an EMBL/GenBank/DDBJ whole genome shotgun (WGS) entry which is preliminary data.</text>
</comment>
<evidence type="ECO:0000256" key="5">
    <source>
        <dbReference type="SAM" id="MobiDB-lite"/>
    </source>
</evidence>
<keyword evidence="2 4" id="KW-0863">Zinc-finger</keyword>
<feature type="non-terminal residue" evidence="7">
    <location>
        <position position="553"/>
    </location>
</feature>
<dbReference type="SUPFAM" id="SSF144232">
    <property type="entry name" value="HIT/MYND zinc finger-like"/>
    <property type="match status" value="1"/>
</dbReference>
<evidence type="ECO:0000259" key="6">
    <source>
        <dbReference type="PROSITE" id="PS50865"/>
    </source>
</evidence>
<sequence length="553" mass="62431">MFFLTALNDLRPKPPTKINPDRLGLRDEKALKALNVLADAMKLEGSTCQFVEDNWVALCRGVLDRPPPVTQEGTEVVSQLLTIGPFFFNYPLQKSGADSRCELKSLLSSTPHVLALAAEMWLHRYTIEHPNINQLANAVGLLLEVHNGNDNDATRVFLLQGEATNAFSDVIHDTKRWPDIPSICVKGIMWQLSQPRIDFDTLGNNLIILSTIGHGIPGYEHMDQLLSEDGVRWTCSVVAKLSSLKPKHIRTSEGDFDDFKVSFTESINFLFFAAYHDVHHVSEALDRDILVSICKAHELIVEDCHRHEQEGFGDSEPESVSPLQSNLVMFLLRVTAALVHRSVLLRAFRNLKKIERLGVDLDLDGSDPRIAECAPKLHESWVKLKAEISRRHVIKSSMEHYVGEYEYQGCGCENCPNALDARTCKYLRCSGCLKDAYCSAECQRKAWKQPEWPHSELCKEKQALIRGGHTREPGDLDLAAMRKQLSFDVLANTDDMNRLRDRFPRFSSLSPSPNRESSSGWTTANTPLPWRQYPYRRRSGDSWIGPTAVTEVL</sequence>
<dbReference type="InterPro" id="IPR002893">
    <property type="entry name" value="Znf_MYND"/>
</dbReference>
<dbReference type="Proteomes" id="UP001465976">
    <property type="component" value="Unassembled WGS sequence"/>
</dbReference>
<gene>
    <name evidence="7" type="ORF">V5O48_006498</name>
</gene>
<keyword evidence="3" id="KW-0862">Zinc</keyword>
<evidence type="ECO:0000256" key="3">
    <source>
        <dbReference type="ARBA" id="ARBA00022833"/>
    </source>
</evidence>
<organism evidence="7 8">
    <name type="scientific">Marasmius crinis-equi</name>
    <dbReference type="NCBI Taxonomy" id="585013"/>
    <lineage>
        <taxon>Eukaryota</taxon>
        <taxon>Fungi</taxon>
        <taxon>Dikarya</taxon>
        <taxon>Basidiomycota</taxon>
        <taxon>Agaricomycotina</taxon>
        <taxon>Agaricomycetes</taxon>
        <taxon>Agaricomycetidae</taxon>
        <taxon>Agaricales</taxon>
        <taxon>Marasmiineae</taxon>
        <taxon>Marasmiaceae</taxon>
        <taxon>Marasmius</taxon>
    </lineage>
</organism>
<protein>
    <recommendedName>
        <fullName evidence="6">MYND-type domain-containing protein</fullName>
    </recommendedName>
</protein>
<evidence type="ECO:0000256" key="2">
    <source>
        <dbReference type="ARBA" id="ARBA00022771"/>
    </source>
</evidence>